<dbReference type="RefSeq" id="WP_047877959.1">
    <property type="nucleotide sequence ID" value="NZ_LDOT01000006.1"/>
</dbReference>
<evidence type="ECO:0000256" key="3">
    <source>
        <dbReference type="ARBA" id="ARBA00022723"/>
    </source>
</evidence>
<organism evidence="9 10">
    <name type="scientific">Photobacterium aquae</name>
    <dbReference type="NCBI Taxonomy" id="1195763"/>
    <lineage>
        <taxon>Bacteria</taxon>
        <taxon>Pseudomonadati</taxon>
        <taxon>Pseudomonadota</taxon>
        <taxon>Gammaproteobacteria</taxon>
        <taxon>Vibrionales</taxon>
        <taxon>Vibrionaceae</taxon>
        <taxon>Photobacterium</taxon>
    </lineage>
</organism>
<dbReference type="InterPro" id="IPR037225">
    <property type="entry name" value="Nuo51_FMN-bd_sf"/>
</dbReference>
<dbReference type="OrthoDB" id="9767754at2"/>
<accession>A0A0J1H5N9</accession>
<proteinExistence type="predicted"/>
<dbReference type="EMBL" id="LDOT01000006">
    <property type="protein sequence ID" value="KLV07109.1"/>
    <property type="molecule type" value="Genomic_DNA"/>
</dbReference>
<dbReference type="Pfam" id="PF01512">
    <property type="entry name" value="Complex1_51K"/>
    <property type="match status" value="1"/>
</dbReference>
<evidence type="ECO:0000256" key="1">
    <source>
        <dbReference type="ARBA" id="ARBA00022448"/>
    </source>
</evidence>
<evidence type="ECO:0000256" key="4">
    <source>
        <dbReference type="ARBA" id="ARBA00022737"/>
    </source>
</evidence>
<evidence type="ECO:0000313" key="10">
    <source>
        <dbReference type="Proteomes" id="UP000036097"/>
    </source>
</evidence>
<keyword evidence="4" id="KW-0677">Repeat</keyword>
<dbReference type="GO" id="GO:0009055">
    <property type="term" value="F:electron transfer activity"/>
    <property type="evidence" value="ECO:0007669"/>
    <property type="project" value="InterPro"/>
</dbReference>
<dbReference type="InterPro" id="IPR017054">
    <property type="entry name" value="PduS"/>
</dbReference>
<dbReference type="PIRSF" id="PIRSF036408">
    <property type="entry name" value="PduS_prd"/>
    <property type="match status" value="1"/>
</dbReference>
<dbReference type="STRING" id="1195763.ABT56_06010"/>
<dbReference type="Pfam" id="PF13534">
    <property type="entry name" value="Fer4_17"/>
    <property type="match status" value="1"/>
</dbReference>
<dbReference type="PROSITE" id="PS51379">
    <property type="entry name" value="4FE4S_FER_2"/>
    <property type="match status" value="1"/>
</dbReference>
<evidence type="ECO:0000313" key="9">
    <source>
        <dbReference type="EMBL" id="KLV07109.1"/>
    </source>
</evidence>
<dbReference type="GO" id="GO:0016020">
    <property type="term" value="C:membrane"/>
    <property type="evidence" value="ECO:0007669"/>
    <property type="project" value="InterPro"/>
</dbReference>
<dbReference type="InterPro" id="IPR010208">
    <property type="entry name" value="Ion_transpt_RnfC/RsxC"/>
</dbReference>
<dbReference type="InterPro" id="IPR026902">
    <property type="entry name" value="RnfC_N"/>
</dbReference>
<dbReference type="GO" id="GO:0051539">
    <property type="term" value="F:4 iron, 4 sulfur cluster binding"/>
    <property type="evidence" value="ECO:0007669"/>
    <property type="project" value="UniProtKB-KW"/>
</dbReference>
<gene>
    <name evidence="9" type="ORF">ABT56_06010</name>
</gene>
<dbReference type="InterPro" id="IPR019554">
    <property type="entry name" value="Soluble_ligand-bd"/>
</dbReference>
<reference evidence="9 10" key="1">
    <citation type="submission" date="2015-05" db="EMBL/GenBank/DDBJ databases">
        <title>Photobacterium galathea sp. nov.</title>
        <authorList>
            <person name="Machado H."/>
            <person name="Gram L."/>
        </authorList>
    </citation>
    <scope>NUCLEOTIDE SEQUENCE [LARGE SCALE GENOMIC DNA]</scope>
    <source>
        <strain evidence="9 10">CGMCC 1.12159</strain>
    </source>
</reference>
<dbReference type="SUPFAM" id="SSF142984">
    <property type="entry name" value="Nqo1 middle domain-like"/>
    <property type="match status" value="1"/>
</dbReference>
<dbReference type="Pfam" id="PF13375">
    <property type="entry name" value="RnfC_N"/>
    <property type="match status" value="1"/>
</dbReference>
<evidence type="ECO:0000256" key="6">
    <source>
        <dbReference type="ARBA" id="ARBA00023004"/>
    </source>
</evidence>
<dbReference type="Pfam" id="PF10531">
    <property type="entry name" value="SLBB"/>
    <property type="match status" value="1"/>
</dbReference>
<feature type="domain" description="4Fe-4S ferredoxin-type" evidence="8">
    <location>
        <begin position="241"/>
        <end position="270"/>
    </location>
</feature>
<comment type="caution">
    <text evidence="9">The sequence shown here is derived from an EMBL/GenBank/DDBJ whole genome shotgun (WGS) entry which is preliminary data.</text>
</comment>
<keyword evidence="6" id="KW-0408">Iron</keyword>
<protein>
    <submittedName>
        <fullName evidence="9">NADH dehydrogenase</fullName>
    </submittedName>
</protein>
<evidence type="ECO:0000256" key="2">
    <source>
        <dbReference type="ARBA" id="ARBA00022485"/>
    </source>
</evidence>
<sequence length="451" mass="48517">MNPLLQKVQEAGVVGAGGAGFPTYMKLDCQVDWVLANGAECEPLLNKDQMLMQHHAKELFGGMQLAMAETGAKYGAVGIKRKHADTIACLELVRPENISLLLMDDVYPAGDEVELVFHATGKRIPAGGLPKEIGVVVNNVESFINVFRAAQGAGVTHTMVTVNGAVQRPYTAWLPVGMAYREAVALAGGATCADPVIVDGGPMMGRVTEDDSKVLTKASSGLLVLPRSGRVAKYKLRTPEDLRRIGKSACDQCGQCTAMCPRSLLGYPVKPHLAMRALQVSGGDNRSFALAAQACCECNLCSMWSCPEGLDPSRVCVTTKQVLREEGRWQTPEQLQAQTVDVHPMREYRGVPTKRLVQRLELTEYAKQEVVFLTDEVSPERVEILLSQHIGKPAEAIVTIGDRVVVGQCIGRAAPESLSAAVHASIDGVVTAVGQSIVIERKTDVNESKTC</sequence>
<dbReference type="PATRIC" id="fig|1195763.3.peg.1275"/>
<keyword evidence="10" id="KW-1185">Reference proteome</keyword>
<evidence type="ECO:0000256" key="7">
    <source>
        <dbReference type="ARBA" id="ARBA00023014"/>
    </source>
</evidence>
<evidence type="ECO:0000256" key="5">
    <source>
        <dbReference type="ARBA" id="ARBA00022982"/>
    </source>
</evidence>
<dbReference type="InterPro" id="IPR017896">
    <property type="entry name" value="4Fe4S_Fe-S-bd"/>
</dbReference>
<dbReference type="SUPFAM" id="SSF46548">
    <property type="entry name" value="alpha-helical ferredoxin"/>
    <property type="match status" value="1"/>
</dbReference>
<dbReference type="GO" id="GO:0046872">
    <property type="term" value="F:metal ion binding"/>
    <property type="evidence" value="ECO:0007669"/>
    <property type="project" value="UniProtKB-KW"/>
</dbReference>
<dbReference type="Gene3D" id="3.40.50.11540">
    <property type="entry name" value="NADH-ubiquinone oxidoreductase 51kDa subunit"/>
    <property type="match status" value="1"/>
</dbReference>
<dbReference type="InterPro" id="IPR011538">
    <property type="entry name" value="Nuo51_FMN-bd"/>
</dbReference>
<keyword evidence="2" id="KW-0004">4Fe-4S</keyword>
<keyword evidence="1" id="KW-0813">Transport</keyword>
<keyword evidence="3" id="KW-0479">Metal-binding</keyword>
<keyword evidence="7" id="KW-0411">Iron-sulfur</keyword>
<dbReference type="AlphaFoldDB" id="A0A0J1H5N9"/>
<dbReference type="PANTHER" id="PTHR43034">
    <property type="entry name" value="ION-TRANSLOCATING OXIDOREDUCTASE COMPLEX SUBUNIT C"/>
    <property type="match status" value="1"/>
</dbReference>
<evidence type="ECO:0000259" key="8">
    <source>
        <dbReference type="PROSITE" id="PS51379"/>
    </source>
</evidence>
<name>A0A0J1H5N9_9GAMM</name>
<keyword evidence="5" id="KW-0249">Electron transport</keyword>
<dbReference type="Proteomes" id="UP000036097">
    <property type="component" value="Unassembled WGS sequence"/>
</dbReference>
<dbReference type="PANTHER" id="PTHR43034:SF2">
    <property type="entry name" value="ION-TRANSLOCATING OXIDOREDUCTASE COMPLEX SUBUNIT C"/>
    <property type="match status" value="1"/>
</dbReference>
<dbReference type="SUPFAM" id="SSF142019">
    <property type="entry name" value="Nqo1 FMN-binding domain-like"/>
    <property type="match status" value="1"/>
</dbReference>